<reference evidence="2 3" key="1">
    <citation type="journal article" date="2020" name="G3 (Bethesda)">
        <title>CeMbio - The Caenorhabditis elegans Microbiome Resource.</title>
        <authorList>
            <person name="Dirksen P."/>
            <person name="Assie A."/>
            <person name="Zimmermann J."/>
            <person name="Zhang F."/>
            <person name="Tietje A.M."/>
            <person name="Marsh S.A."/>
            <person name="Felix M.A."/>
            <person name="Shapira M."/>
            <person name="Kaleta C."/>
            <person name="Schulenburg H."/>
            <person name="Samuel B."/>
        </authorList>
    </citation>
    <scope>NUCLEOTIDE SEQUENCE [LARGE SCALE GENOMIC DNA]</scope>
    <source>
        <strain evidence="2 3">BIGb0170</strain>
    </source>
</reference>
<sequence length="79" mass="9164">MYRNFSLNYLRNIFGYIEMSPWNSIVEKPEYPTYCIIDLDSEKNAFDQVIEAAQVTKQILDDMSVESFFKTSGSTGLHI</sequence>
<feature type="domain" description="DNA ligase D polymerase" evidence="1">
    <location>
        <begin position="14"/>
        <end position="79"/>
    </location>
</feature>
<dbReference type="RefSeq" id="WP_182331631.1">
    <property type="nucleotide sequence ID" value="NZ_CP058555.1"/>
</dbReference>
<dbReference type="AlphaFoldDB" id="A0A7G5DZF1"/>
<organism evidence="2 3">
    <name type="scientific">Sphingobacterium paramultivorum</name>
    <dbReference type="NCBI Taxonomy" id="2886510"/>
    <lineage>
        <taxon>Bacteria</taxon>
        <taxon>Pseudomonadati</taxon>
        <taxon>Bacteroidota</taxon>
        <taxon>Sphingobacteriia</taxon>
        <taxon>Sphingobacteriales</taxon>
        <taxon>Sphingobacteriaceae</taxon>
        <taxon>Sphingobacterium</taxon>
    </lineage>
</organism>
<gene>
    <name evidence="2" type="ORF">HS960_05405</name>
</gene>
<dbReference type="PANTHER" id="PTHR42705">
    <property type="entry name" value="BIFUNCTIONAL NON-HOMOLOGOUS END JOINING PROTEIN LIGD"/>
    <property type="match status" value="1"/>
</dbReference>
<dbReference type="Gene3D" id="3.90.920.10">
    <property type="entry name" value="DNA primase, PRIM domain"/>
    <property type="match status" value="1"/>
</dbReference>
<dbReference type="InterPro" id="IPR052171">
    <property type="entry name" value="NHEJ_LigD"/>
</dbReference>
<proteinExistence type="predicted"/>
<evidence type="ECO:0000313" key="2">
    <source>
        <dbReference type="EMBL" id="QMV67126.1"/>
    </source>
</evidence>
<dbReference type="InterPro" id="IPR014145">
    <property type="entry name" value="LigD_pol_dom"/>
</dbReference>
<dbReference type="PANTHER" id="PTHR42705:SF2">
    <property type="entry name" value="BIFUNCTIONAL NON-HOMOLOGOUS END JOINING PROTEIN LIGD"/>
    <property type="match status" value="1"/>
</dbReference>
<dbReference type="Pfam" id="PF21686">
    <property type="entry name" value="LigD_Prim-Pol"/>
    <property type="match status" value="1"/>
</dbReference>
<dbReference type="Proteomes" id="UP000515450">
    <property type="component" value="Chromosome"/>
</dbReference>
<keyword evidence="3" id="KW-1185">Reference proteome</keyword>
<name>A0A7G5DZF1_9SPHI</name>
<protein>
    <recommendedName>
        <fullName evidence="1">DNA ligase D polymerase domain-containing protein</fullName>
    </recommendedName>
</protein>
<evidence type="ECO:0000313" key="3">
    <source>
        <dbReference type="Proteomes" id="UP000515450"/>
    </source>
</evidence>
<evidence type="ECO:0000259" key="1">
    <source>
        <dbReference type="Pfam" id="PF21686"/>
    </source>
</evidence>
<dbReference type="EMBL" id="CP058555">
    <property type="protein sequence ID" value="QMV67126.1"/>
    <property type="molecule type" value="Genomic_DNA"/>
</dbReference>
<accession>A0A7G5DZF1</accession>